<dbReference type="InterPro" id="IPR051165">
    <property type="entry name" value="Multifunctional_ANK_Repeat"/>
</dbReference>
<dbReference type="Pfam" id="PF12796">
    <property type="entry name" value="Ank_2"/>
    <property type="match status" value="1"/>
</dbReference>
<organism evidence="6">
    <name type="scientific">Echinostoma caproni</name>
    <dbReference type="NCBI Taxonomy" id="27848"/>
    <lineage>
        <taxon>Eukaryota</taxon>
        <taxon>Metazoa</taxon>
        <taxon>Spiralia</taxon>
        <taxon>Lophotrochozoa</taxon>
        <taxon>Platyhelminthes</taxon>
        <taxon>Trematoda</taxon>
        <taxon>Digenea</taxon>
        <taxon>Plagiorchiida</taxon>
        <taxon>Echinostomata</taxon>
        <taxon>Echinostomatoidea</taxon>
        <taxon>Echinostomatidae</taxon>
        <taxon>Echinostoma</taxon>
    </lineage>
</organism>
<dbReference type="SMART" id="SM00248">
    <property type="entry name" value="ANK"/>
    <property type="match status" value="3"/>
</dbReference>
<reference evidence="4 5" key="2">
    <citation type="submission" date="2018-11" db="EMBL/GenBank/DDBJ databases">
        <authorList>
            <consortium name="Pathogen Informatics"/>
        </authorList>
    </citation>
    <scope>NUCLEOTIDE SEQUENCE [LARGE SCALE GENOMIC DNA]</scope>
    <source>
        <strain evidence="4 5">Egypt</strain>
    </source>
</reference>
<gene>
    <name evidence="4" type="ORF">ECPE_LOCUS3045</name>
</gene>
<evidence type="ECO:0000256" key="3">
    <source>
        <dbReference type="PROSITE-ProRule" id="PRU00023"/>
    </source>
</evidence>
<proteinExistence type="predicted"/>
<dbReference type="OrthoDB" id="194358at2759"/>
<dbReference type="Proteomes" id="UP000272942">
    <property type="component" value="Unassembled WGS sequence"/>
</dbReference>
<dbReference type="Pfam" id="PF00023">
    <property type="entry name" value="Ank"/>
    <property type="match status" value="1"/>
</dbReference>
<dbReference type="SUPFAM" id="SSF48403">
    <property type="entry name" value="Ankyrin repeat"/>
    <property type="match status" value="1"/>
</dbReference>
<dbReference type="PANTHER" id="PTHR24123:SF141">
    <property type="entry name" value="ANKYRIN 2, ISOFORM U"/>
    <property type="match status" value="1"/>
</dbReference>
<dbReference type="PRINTS" id="PR01415">
    <property type="entry name" value="ANKYRIN"/>
</dbReference>
<dbReference type="EMBL" id="UZAN01040050">
    <property type="protein sequence ID" value="VDP68266.1"/>
    <property type="molecule type" value="Genomic_DNA"/>
</dbReference>
<keyword evidence="5" id="KW-1185">Reference proteome</keyword>
<evidence type="ECO:0000256" key="1">
    <source>
        <dbReference type="ARBA" id="ARBA00022737"/>
    </source>
</evidence>
<protein>
    <submittedName>
        <fullName evidence="6">ANK_REP_REGION domain-containing protein</fullName>
    </submittedName>
</protein>
<evidence type="ECO:0000313" key="5">
    <source>
        <dbReference type="Proteomes" id="UP000272942"/>
    </source>
</evidence>
<dbReference type="WBParaSite" id="ECPE_0000304801-mRNA-1">
    <property type="protein sequence ID" value="ECPE_0000304801-mRNA-1"/>
    <property type="gene ID" value="ECPE_0000304801"/>
</dbReference>
<dbReference type="PROSITE" id="PS50088">
    <property type="entry name" value="ANK_REPEAT"/>
    <property type="match status" value="3"/>
</dbReference>
<evidence type="ECO:0000256" key="2">
    <source>
        <dbReference type="ARBA" id="ARBA00023043"/>
    </source>
</evidence>
<reference evidence="6" key="1">
    <citation type="submission" date="2016-06" db="UniProtKB">
        <authorList>
            <consortium name="WormBaseParasite"/>
        </authorList>
    </citation>
    <scope>IDENTIFICATION</scope>
</reference>
<accession>A0A183A7W0</accession>
<feature type="repeat" description="ANK" evidence="3">
    <location>
        <begin position="67"/>
        <end position="99"/>
    </location>
</feature>
<feature type="repeat" description="ANK" evidence="3">
    <location>
        <begin position="106"/>
        <end position="138"/>
    </location>
</feature>
<dbReference type="InterPro" id="IPR036770">
    <property type="entry name" value="Ankyrin_rpt-contain_sf"/>
</dbReference>
<sequence length="190" mass="20828">MVEYGKNDSFVLGHKREAGITTTIRIYCIYAQDGLTPLHLAVQEDKVPVAECLLDAGAPIDAPTLEAGFTPLHTAAYRGQLASVRLLLSRLAETGRTDAVNARTRMGSTPLHLAAQQGHLQVVLKLLQSGANPNARNRVSSILDDTKIVLNRSSCFSVMRIFEVCNSFCWLSHLTLETDRSIAIYCAIQF</sequence>
<keyword evidence="1" id="KW-0677">Repeat</keyword>
<evidence type="ECO:0000313" key="6">
    <source>
        <dbReference type="WBParaSite" id="ECPE_0000304801-mRNA-1"/>
    </source>
</evidence>
<evidence type="ECO:0000313" key="4">
    <source>
        <dbReference type="EMBL" id="VDP68266.1"/>
    </source>
</evidence>
<dbReference type="Gene3D" id="1.25.40.20">
    <property type="entry name" value="Ankyrin repeat-containing domain"/>
    <property type="match status" value="1"/>
</dbReference>
<feature type="repeat" description="ANK" evidence="3">
    <location>
        <begin position="33"/>
        <end position="65"/>
    </location>
</feature>
<dbReference type="AlphaFoldDB" id="A0A183A7W0"/>
<dbReference type="InterPro" id="IPR002110">
    <property type="entry name" value="Ankyrin_rpt"/>
</dbReference>
<keyword evidence="2 3" id="KW-0040">ANK repeat</keyword>
<dbReference type="PROSITE" id="PS50297">
    <property type="entry name" value="ANK_REP_REGION"/>
    <property type="match status" value="3"/>
</dbReference>
<dbReference type="PANTHER" id="PTHR24123">
    <property type="entry name" value="ANKYRIN REPEAT-CONTAINING"/>
    <property type="match status" value="1"/>
</dbReference>
<name>A0A183A7W0_9TREM</name>